<name>Q3BN62_XANE5</name>
<dbReference type="STRING" id="456327.BJD11_02265"/>
<dbReference type="HOGENOM" id="CLU_2358937_0_0_6"/>
<organism evidence="3">
    <name type="scientific">Xanthomonas euvesicatoria pv. vesicatoria (strain 85-10)</name>
    <name type="common">Xanthomonas campestris pv. vesicatoria</name>
    <dbReference type="NCBI Taxonomy" id="316273"/>
    <lineage>
        <taxon>Bacteria</taxon>
        <taxon>Pseudomonadati</taxon>
        <taxon>Pseudomonadota</taxon>
        <taxon>Gammaproteobacteria</taxon>
        <taxon>Lysobacterales</taxon>
        <taxon>Lysobacteraceae</taxon>
        <taxon>Xanthomonas</taxon>
    </lineage>
</organism>
<gene>
    <name evidence="2" type="ordered locus">XCV4070</name>
</gene>
<reference evidence="2 3" key="1">
    <citation type="journal article" date="2005" name="J. Bacteriol.">
        <title>Insights into genome plasticity and pathogenicity of the plant pathogenic Bacterium Xanthomonas campestris pv. vesicatoria revealed by the complete genome sequence.</title>
        <authorList>
            <person name="Thieme F."/>
            <person name="Koebnik R."/>
            <person name="Bekel T."/>
            <person name="Berger C."/>
            <person name="Boch J."/>
            <person name="Buettner D."/>
            <person name="Caldana C."/>
            <person name="Gaigalat L."/>
            <person name="Goesmann A."/>
            <person name="Kay S."/>
            <person name="Kirchner O."/>
            <person name="Lanz C."/>
            <person name="Linke B."/>
            <person name="McHardy A.C."/>
            <person name="Meyer F."/>
            <person name="Mittenhuber G."/>
            <person name="Nies D.H."/>
            <person name="Niesbach-Kloesgen U."/>
            <person name="Patschkowski T."/>
            <person name="Rueckert C."/>
            <person name="Rupp O."/>
            <person name="Schneicker S."/>
            <person name="Schuster S.C."/>
            <person name="Vorhoelter F.J."/>
            <person name="Weber E."/>
            <person name="Puehler A."/>
            <person name="Bonas U."/>
            <person name="Bartels D."/>
            <person name="Kaiser O."/>
        </authorList>
    </citation>
    <scope>NUCLEOTIDE SEQUENCE [LARGE SCALE GENOMIC DNA]</scope>
    <source>
        <strain evidence="2 3">85-10</strain>
    </source>
</reference>
<dbReference type="EMBL" id="AM039952">
    <property type="protein sequence ID" value="CAJ25801.1"/>
    <property type="molecule type" value="Genomic_DNA"/>
</dbReference>
<keyword evidence="1" id="KW-0812">Transmembrane</keyword>
<feature type="transmembrane region" description="Helical" evidence="1">
    <location>
        <begin position="78"/>
        <end position="96"/>
    </location>
</feature>
<dbReference type="KEGG" id="xcv:XCV4070"/>
<sequence>MMPHSIRFTQHFPTAPSLPVGQCAANDPVAAHPLPRPLAPEFRCGSAGTRNRDIWCALPDIRSARAARRLQHLARRGVLFTAATAVLALAAASVLLH</sequence>
<keyword evidence="1" id="KW-1133">Transmembrane helix</keyword>
<accession>Q3BN62</accession>
<proteinExistence type="predicted"/>
<evidence type="ECO:0000313" key="3">
    <source>
        <dbReference type="Proteomes" id="UP000007069"/>
    </source>
</evidence>
<evidence type="ECO:0000313" key="2">
    <source>
        <dbReference type="EMBL" id="CAJ25801.1"/>
    </source>
</evidence>
<dbReference type="Proteomes" id="UP000007069">
    <property type="component" value="Chromosome"/>
</dbReference>
<evidence type="ECO:0000256" key="1">
    <source>
        <dbReference type="SAM" id="Phobius"/>
    </source>
</evidence>
<keyword evidence="1" id="KW-0472">Membrane</keyword>
<protein>
    <submittedName>
        <fullName evidence="2">Putative membrane protein</fullName>
    </submittedName>
</protein>
<dbReference type="AlphaFoldDB" id="Q3BN62"/>